<dbReference type="OrthoDB" id="202203at2759"/>
<dbReference type="Gene3D" id="3.50.50.100">
    <property type="match status" value="1"/>
</dbReference>
<gene>
    <name evidence="7" type="primary">Aste57867_10066</name>
    <name evidence="6" type="ORF">As57867_010027</name>
    <name evidence="7" type="ORF">ASTE57867_10066</name>
</gene>
<evidence type="ECO:0000256" key="2">
    <source>
        <dbReference type="ARBA" id="ARBA00022630"/>
    </source>
</evidence>
<feature type="domain" description="FAD/NAD(P)-binding" evidence="5">
    <location>
        <begin position="6"/>
        <end position="299"/>
    </location>
</feature>
<dbReference type="EMBL" id="CAADRA010005204">
    <property type="protein sequence ID" value="VFT86942.1"/>
    <property type="molecule type" value="Genomic_DNA"/>
</dbReference>
<keyword evidence="2" id="KW-0285">Flavoprotein</keyword>
<dbReference type="Pfam" id="PF07992">
    <property type="entry name" value="Pyr_redox_2"/>
    <property type="match status" value="1"/>
</dbReference>
<proteinExistence type="inferred from homology"/>
<organism evidence="7 8">
    <name type="scientific">Aphanomyces stellatus</name>
    <dbReference type="NCBI Taxonomy" id="120398"/>
    <lineage>
        <taxon>Eukaryota</taxon>
        <taxon>Sar</taxon>
        <taxon>Stramenopiles</taxon>
        <taxon>Oomycota</taxon>
        <taxon>Saprolegniomycetes</taxon>
        <taxon>Saprolegniales</taxon>
        <taxon>Verrucalvaceae</taxon>
        <taxon>Aphanomyces</taxon>
    </lineage>
</organism>
<evidence type="ECO:0000313" key="8">
    <source>
        <dbReference type="Proteomes" id="UP000332933"/>
    </source>
</evidence>
<dbReference type="GO" id="GO:0005737">
    <property type="term" value="C:cytoplasm"/>
    <property type="evidence" value="ECO:0007669"/>
    <property type="project" value="TreeGrafter"/>
</dbReference>
<dbReference type="SUPFAM" id="SSF51905">
    <property type="entry name" value="FAD/NAD(P)-binding domain"/>
    <property type="match status" value="1"/>
</dbReference>
<keyword evidence="8" id="KW-1185">Reference proteome</keyword>
<dbReference type="AlphaFoldDB" id="A0A485KPW5"/>
<dbReference type="InterPro" id="IPR023753">
    <property type="entry name" value="FAD/NAD-binding_dom"/>
</dbReference>
<dbReference type="Proteomes" id="UP000332933">
    <property type="component" value="Unassembled WGS sequence"/>
</dbReference>
<comment type="similarity">
    <text evidence="1">Belongs to the FAD-dependent oxidoreductase family.</text>
</comment>
<dbReference type="PANTHER" id="PTHR43735">
    <property type="entry name" value="APOPTOSIS-INDUCING FACTOR 1"/>
    <property type="match status" value="1"/>
</dbReference>
<dbReference type="PANTHER" id="PTHR43735:SF3">
    <property type="entry name" value="FERROPTOSIS SUPPRESSOR PROTEIN 1"/>
    <property type="match status" value="1"/>
</dbReference>
<evidence type="ECO:0000256" key="4">
    <source>
        <dbReference type="ARBA" id="ARBA00023002"/>
    </source>
</evidence>
<keyword evidence="3" id="KW-0274">FAD</keyword>
<reference evidence="6" key="2">
    <citation type="submission" date="2019-06" db="EMBL/GenBank/DDBJ databases">
        <title>Genomics analysis of Aphanomyces spp. identifies a new class of oomycete effector associated with host adaptation.</title>
        <authorList>
            <person name="Gaulin E."/>
        </authorList>
    </citation>
    <scope>NUCLEOTIDE SEQUENCE</scope>
    <source>
        <strain evidence="6">CBS 578.67</strain>
    </source>
</reference>
<accession>A0A485KPW5</accession>
<dbReference type="GO" id="GO:0004174">
    <property type="term" value="F:electron-transferring-flavoprotein dehydrogenase activity"/>
    <property type="evidence" value="ECO:0007669"/>
    <property type="project" value="TreeGrafter"/>
</dbReference>
<sequence>MSSPKQIVIVGGGYVGIQFAQDLAKLVPASLVSITVIEKNEFSFHVIGLPRAFVDPSYVPKLFLPLAHALPASHTKLIRAVADSIAGNEVRVRKIGDNHRPDEATTPIPFDYLVLATGSRSTLPFKVSNHAYTRENVENAVVELAAAVKAAASVLIVGAGPVGLEVAGEIASAYPDKTITIVDANPKLVAHAGLTDKFRASLAAKLAALQIRVVLGERIVARLTGHGFERQTVATDKGTQLESDVQLLCVGMTPNVDLIKALDPALVDDVRGIKVTTAMQLDDPRFTNIFAIGDVSNHPTSKLAFTGALQGKHLAKQLAKLIKKGDGQVDPFLATGPGAMILPLGPSGGVAQLPFFGGVVAGDMVVRAAKAKDYFAGKFWATWHAQIPN</sequence>
<dbReference type="PRINTS" id="PR00368">
    <property type="entry name" value="FADPNR"/>
</dbReference>
<evidence type="ECO:0000256" key="1">
    <source>
        <dbReference type="ARBA" id="ARBA00006442"/>
    </source>
</evidence>
<evidence type="ECO:0000259" key="5">
    <source>
        <dbReference type="Pfam" id="PF07992"/>
    </source>
</evidence>
<evidence type="ECO:0000313" key="6">
    <source>
        <dbReference type="EMBL" id="KAF0699350.1"/>
    </source>
</evidence>
<dbReference type="GO" id="GO:0050660">
    <property type="term" value="F:flavin adenine dinucleotide binding"/>
    <property type="evidence" value="ECO:0007669"/>
    <property type="project" value="TreeGrafter"/>
</dbReference>
<keyword evidence="4" id="KW-0560">Oxidoreductase</keyword>
<dbReference type="EMBL" id="VJMH01005183">
    <property type="protein sequence ID" value="KAF0699350.1"/>
    <property type="molecule type" value="Genomic_DNA"/>
</dbReference>
<name>A0A485KPW5_9STRA</name>
<evidence type="ECO:0000256" key="3">
    <source>
        <dbReference type="ARBA" id="ARBA00022827"/>
    </source>
</evidence>
<protein>
    <submittedName>
        <fullName evidence="7">Aste57867_10066 protein</fullName>
    </submittedName>
</protein>
<dbReference type="InterPro" id="IPR036188">
    <property type="entry name" value="FAD/NAD-bd_sf"/>
</dbReference>
<evidence type="ECO:0000313" key="7">
    <source>
        <dbReference type="EMBL" id="VFT86942.1"/>
    </source>
</evidence>
<reference evidence="7 8" key="1">
    <citation type="submission" date="2019-03" db="EMBL/GenBank/DDBJ databases">
        <authorList>
            <person name="Gaulin E."/>
            <person name="Dumas B."/>
        </authorList>
    </citation>
    <scope>NUCLEOTIDE SEQUENCE [LARGE SCALE GENOMIC DNA]</scope>
    <source>
        <strain evidence="7">CBS 568.67</strain>
    </source>
</reference>
<dbReference type="PRINTS" id="PR00411">
    <property type="entry name" value="PNDRDTASEI"/>
</dbReference>